<keyword evidence="4" id="KW-1185">Reference proteome</keyword>
<comment type="caution">
    <text evidence="3">The sequence shown here is derived from an EMBL/GenBank/DDBJ whole genome shotgun (WGS) entry which is preliminary data.</text>
</comment>
<reference evidence="3 4" key="1">
    <citation type="journal article" date="2013" name="Curr. Biol.">
        <title>The Genome of the Foraminiferan Reticulomyxa filosa.</title>
        <authorList>
            <person name="Glockner G."/>
            <person name="Hulsmann N."/>
            <person name="Schleicher M."/>
            <person name="Noegel A.A."/>
            <person name="Eichinger L."/>
            <person name="Gallinger C."/>
            <person name="Pawlowski J."/>
            <person name="Sierra R."/>
            <person name="Euteneuer U."/>
            <person name="Pillet L."/>
            <person name="Moustafa A."/>
            <person name="Platzer M."/>
            <person name="Groth M."/>
            <person name="Szafranski K."/>
            <person name="Schliwa M."/>
        </authorList>
    </citation>
    <scope>NUCLEOTIDE SEQUENCE [LARGE SCALE GENOMIC DNA]</scope>
</reference>
<dbReference type="InterPro" id="IPR036020">
    <property type="entry name" value="WW_dom_sf"/>
</dbReference>
<dbReference type="PROSITE" id="PS50020">
    <property type="entry name" value="WW_DOMAIN_2"/>
    <property type="match status" value="1"/>
</dbReference>
<feature type="compositionally biased region" description="Basic and acidic residues" evidence="1">
    <location>
        <begin position="142"/>
        <end position="157"/>
    </location>
</feature>
<evidence type="ECO:0000313" key="3">
    <source>
        <dbReference type="EMBL" id="ETO24812.1"/>
    </source>
</evidence>
<feature type="compositionally biased region" description="Polar residues" evidence="1">
    <location>
        <begin position="124"/>
        <end position="136"/>
    </location>
</feature>
<feature type="compositionally biased region" description="Basic and acidic residues" evidence="1">
    <location>
        <begin position="77"/>
        <end position="106"/>
    </location>
</feature>
<feature type="domain" description="WW" evidence="2">
    <location>
        <begin position="166"/>
        <end position="198"/>
    </location>
</feature>
<evidence type="ECO:0000259" key="2">
    <source>
        <dbReference type="PROSITE" id="PS50020"/>
    </source>
</evidence>
<feature type="region of interest" description="Disordered" evidence="1">
    <location>
        <begin position="63"/>
        <end position="171"/>
    </location>
</feature>
<sequence length="198" mass="22746">MSSTPDPVGNFFLFLSFFNEIAKADAWVSLMLQKGYSVSAVDLIQKYGIDPLTAQSILARFESRRTSKGQANKKKKEKDMRRQEDTIRSLKRKSDSKESENKRDNQDDSQSQVQNEKMSKPTENDNVSMAETANDITTDDNDQSKEKNRKNIDPLSEKEEEESTTAELPLGWAKLEDQDGYYYFNVLTQQKTRQKPDP</sequence>
<organism evidence="3 4">
    <name type="scientific">Reticulomyxa filosa</name>
    <dbReference type="NCBI Taxonomy" id="46433"/>
    <lineage>
        <taxon>Eukaryota</taxon>
        <taxon>Sar</taxon>
        <taxon>Rhizaria</taxon>
        <taxon>Retaria</taxon>
        <taxon>Foraminifera</taxon>
        <taxon>Monothalamids</taxon>
        <taxon>Reticulomyxidae</taxon>
        <taxon>Reticulomyxa</taxon>
    </lineage>
</organism>
<dbReference type="EMBL" id="ASPP01008944">
    <property type="protein sequence ID" value="ETO24812.1"/>
    <property type="molecule type" value="Genomic_DNA"/>
</dbReference>
<gene>
    <name evidence="3" type="ORF">RFI_12344</name>
</gene>
<protein>
    <recommendedName>
        <fullName evidence="2">WW domain-containing protein</fullName>
    </recommendedName>
</protein>
<accession>X6NHI4</accession>
<dbReference type="SUPFAM" id="SSF51045">
    <property type="entry name" value="WW domain"/>
    <property type="match status" value="1"/>
</dbReference>
<evidence type="ECO:0000313" key="4">
    <source>
        <dbReference type="Proteomes" id="UP000023152"/>
    </source>
</evidence>
<dbReference type="Proteomes" id="UP000023152">
    <property type="component" value="Unassembled WGS sequence"/>
</dbReference>
<proteinExistence type="predicted"/>
<name>X6NHI4_RETFI</name>
<evidence type="ECO:0000256" key="1">
    <source>
        <dbReference type="SAM" id="MobiDB-lite"/>
    </source>
</evidence>
<feature type="non-terminal residue" evidence="3">
    <location>
        <position position="198"/>
    </location>
</feature>
<dbReference type="InterPro" id="IPR001202">
    <property type="entry name" value="WW_dom"/>
</dbReference>
<dbReference type="AlphaFoldDB" id="X6NHI4"/>